<comment type="caution">
    <text evidence="2">The sequence shown here is derived from an EMBL/GenBank/DDBJ whole genome shotgun (WGS) entry which is preliminary data.</text>
</comment>
<reference evidence="2 3" key="3">
    <citation type="submission" date="2019-11" db="EMBL/GenBank/DDBJ databases">
        <title>A de novo genome assembly of a pear dwarfing rootstock.</title>
        <authorList>
            <person name="Wang F."/>
            <person name="Wang J."/>
            <person name="Li S."/>
            <person name="Zhang Y."/>
            <person name="Fang M."/>
            <person name="Ma L."/>
            <person name="Zhao Y."/>
            <person name="Jiang S."/>
        </authorList>
    </citation>
    <scope>NUCLEOTIDE SEQUENCE [LARGE SCALE GENOMIC DNA]</scope>
    <source>
        <strain evidence="2">S2</strain>
        <tissue evidence="2">Leaf</tissue>
    </source>
</reference>
<dbReference type="EMBL" id="SMOL01000231">
    <property type="protein sequence ID" value="KAB2622344.1"/>
    <property type="molecule type" value="Genomic_DNA"/>
</dbReference>
<dbReference type="Proteomes" id="UP000327157">
    <property type="component" value="Chromosome 4"/>
</dbReference>
<dbReference type="InterPro" id="IPR044730">
    <property type="entry name" value="RNase_H-like_dom_plant"/>
</dbReference>
<dbReference type="GO" id="GO:0003676">
    <property type="term" value="F:nucleic acid binding"/>
    <property type="evidence" value="ECO:0007669"/>
    <property type="project" value="InterPro"/>
</dbReference>
<gene>
    <name evidence="2" type="ORF">D8674_024526</name>
</gene>
<accession>A0A5N5HGP5</accession>
<dbReference type="CDD" id="cd06222">
    <property type="entry name" value="RNase_H_like"/>
    <property type="match status" value="1"/>
</dbReference>
<dbReference type="InterPro" id="IPR002156">
    <property type="entry name" value="RNaseH_domain"/>
</dbReference>
<feature type="domain" description="RNase H type-1" evidence="1">
    <location>
        <begin position="4"/>
        <end position="82"/>
    </location>
</feature>
<keyword evidence="3" id="KW-1185">Reference proteome</keyword>
<dbReference type="PANTHER" id="PTHR47723">
    <property type="entry name" value="OS05G0353850 PROTEIN"/>
    <property type="match status" value="1"/>
</dbReference>
<dbReference type="Pfam" id="PF13456">
    <property type="entry name" value="RVT_3"/>
    <property type="match status" value="1"/>
</dbReference>
<evidence type="ECO:0000313" key="2">
    <source>
        <dbReference type="EMBL" id="KAB2622344.1"/>
    </source>
</evidence>
<evidence type="ECO:0000259" key="1">
    <source>
        <dbReference type="Pfam" id="PF13456"/>
    </source>
</evidence>
<sequence>MKCNFDEAWDEQREVGVGVVLRNDAGQFVAAMVRRVEGISSPLQAELEAAHDGVLLAREIGAVEVEFEGDATMVLSVINMLANDHILSRAYNY</sequence>
<evidence type="ECO:0000313" key="3">
    <source>
        <dbReference type="Proteomes" id="UP000327157"/>
    </source>
</evidence>
<dbReference type="Gene3D" id="3.30.420.10">
    <property type="entry name" value="Ribonuclease H-like superfamily/Ribonuclease H"/>
    <property type="match status" value="1"/>
</dbReference>
<name>A0A5N5HGP5_9ROSA</name>
<organism evidence="2 3">
    <name type="scientific">Pyrus ussuriensis x Pyrus communis</name>
    <dbReference type="NCBI Taxonomy" id="2448454"/>
    <lineage>
        <taxon>Eukaryota</taxon>
        <taxon>Viridiplantae</taxon>
        <taxon>Streptophyta</taxon>
        <taxon>Embryophyta</taxon>
        <taxon>Tracheophyta</taxon>
        <taxon>Spermatophyta</taxon>
        <taxon>Magnoliopsida</taxon>
        <taxon>eudicotyledons</taxon>
        <taxon>Gunneridae</taxon>
        <taxon>Pentapetalae</taxon>
        <taxon>rosids</taxon>
        <taxon>fabids</taxon>
        <taxon>Rosales</taxon>
        <taxon>Rosaceae</taxon>
        <taxon>Amygdaloideae</taxon>
        <taxon>Maleae</taxon>
        <taxon>Pyrus</taxon>
    </lineage>
</organism>
<dbReference type="OrthoDB" id="1906820at2759"/>
<dbReference type="InterPro" id="IPR036397">
    <property type="entry name" value="RNaseH_sf"/>
</dbReference>
<reference evidence="3" key="2">
    <citation type="submission" date="2019-10" db="EMBL/GenBank/DDBJ databases">
        <title>A de novo genome assembly of a pear dwarfing rootstock.</title>
        <authorList>
            <person name="Wang F."/>
            <person name="Wang J."/>
            <person name="Li S."/>
            <person name="Zhang Y."/>
            <person name="Fang M."/>
            <person name="Ma L."/>
            <person name="Zhao Y."/>
            <person name="Jiang S."/>
        </authorList>
    </citation>
    <scope>NUCLEOTIDE SEQUENCE [LARGE SCALE GENOMIC DNA]</scope>
</reference>
<dbReference type="PANTHER" id="PTHR47723:SF21">
    <property type="entry name" value="POLYNUCLEOTIDYL TRANSFERASE, RIBONUCLEASE H-LIKE SUPERFAMILY PROTEIN"/>
    <property type="match status" value="1"/>
</dbReference>
<proteinExistence type="predicted"/>
<protein>
    <recommendedName>
        <fullName evidence="1">RNase H type-1 domain-containing protein</fullName>
    </recommendedName>
</protein>
<dbReference type="AlphaFoldDB" id="A0A5N5HGP5"/>
<reference evidence="2 3" key="1">
    <citation type="submission" date="2019-09" db="EMBL/GenBank/DDBJ databases">
        <authorList>
            <person name="Ou C."/>
        </authorList>
    </citation>
    <scope>NUCLEOTIDE SEQUENCE [LARGE SCALE GENOMIC DNA]</scope>
    <source>
        <strain evidence="2">S2</strain>
        <tissue evidence="2">Leaf</tissue>
    </source>
</reference>
<dbReference type="GO" id="GO:0004523">
    <property type="term" value="F:RNA-DNA hybrid ribonuclease activity"/>
    <property type="evidence" value="ECO:0007669"/>
    <property type="project" value="InterPro"/>
</dbReference>
<dbReference type="InterPro" id="IPR053151">
    <property type="entry name" value="RNase_H-like"/>
</dbReference>